<reference evidence="3 4" key="1">
    <citation type="submission" date="2019-02" db="EMBL/GenBank/DDBJ databases">
        <title>Deep-cultivation of Planctomycetes and their phenomic and genomic characterization uncovers novel biology.</title>
        <authorList>
            <person name="Wiegand S."/>
            <person name="Jogler M."/>
            <person name="Boedeker C."/>
            <person name="Pinto D."/>
            <person name="Vollmers J."/>
            <person name="Rivas-Marin E."/>
            <person name="Kohn T."/>
            <person name="Peeters S.H."/>
            <person name="Heuer A."/>
            <person name="Rast P."/>
            <person name="Oberbeckmann S."/>
            <person name="Bunk B."/>
            <person name="Jeske O."/>
            <person name="Meyerdierks A."/>
            <person name="Storesund J.E."/>
            <person name="Kallscheuer N."/>
            <person name="Luecker S."/>
            <person name="Lage O.M."/>
            <person name="Pohl T."/>
            <person name="Merkel B.J."/>
            <person name="Hornburger P."/>
            <person name="Mueller R.-W."/>
            <person name="Bruemmer F."/>
            <person name="Labrenz M."/>
            <person name="Spormann A.M."/>
            <person name="Op den Camp H."/>
            <person name="Overmann J."/>
            <person name="Amann R."/>
            <person name="Jetten M.S.M."/>
            <person name="Mascher T."/>
            <person name="Medema M.H."/>
            <person name="Devos D.P."/>
            <person name="Kaster A.-K."/>
            <person name="Ovreas L."/>
            <person name="Rohde M."/>
            <person name="Galperin M.Y."/>
            <person name="Jogler C."/>
        </authorList>
    </citation>
    <scope>NUCLEOTIDE SEQUENCE [LARGE SCALE GENOMIC DNA]</scope>
    <source>
        <strain evidence="3 4">ElP</strain>
    </source>
</reference>
<evidence type="ECO:0000313" key="3">
    <source>
        <dbReference type="EMBL" id="QDV35363.1"/>
    </source>
</evidence>
<protein>
    <recommendedName>
        <fullName evidence="2">3-keto-alpha-glucoside-1,2-lyase/3-keto-2-hydroxy-glucal hydratase domain-containing protein</fullName>
    </recommendedName>
</protein>
<evidence type="ECO:0000259" key="2">
    <source>
        <dbReference type="Pfam" id="PF06439"/>
    </source>
</evidence>
<dbReference type="InterPro" id="IPR010496">
    <property type="entry name" value="AL/BT2_dom"/>
</dbReference>
<accession>A0A518H3F9</accession>
<dbReference type="EMBL" id="CP036426">
    <property type="protein sequence ID" value="QDV35363.1"/>
    <property type="molecule type" value="Genomic_DNA"/>
</dbReference>
<evidence type="ECO:0000256" key="1">
    <source>
        <dbReference type="SAM" id="SignalP"/>
    </source>
</evidence>
<proteinExistence type="predicted"/>
<feature type="signal peptide" evidence="1">
    <location>
        <begin position="1"/>
        <end position="20"/>
    </location>
</feature>
<name>A0A518H3F9_9BACT</name>
<organism evidence="3 4">
    <name type="scientific">Tautonia plasticadhaerens</name>
    <dbReference type="NCBI Taxonomy" id="2527974"/>
    <lineage>
        <taxon>Bacteria</taxon>
        <taxon>Pseudomonadati</taxon>
        <taxon>Planctomycetota</taxon>
        <taxon>Planctomycetia</taxon>
        <taxon>Isosphaerales</taxon>
        <taxon>Isosphaeraceae</taxon>
        <taxon>Tautonia</taxon>
    </lineage>
</organism>
<dbReference type="Pfam" id="PF06439">
    <property type="entry name" value="3keto-disac_hyd"/>
    <property type="match status" value="1"/>
</dbReference>
<keyword evidence="1" id="KW-0732">Signal</keyword>
<dbReference type="OrthoDB" id="259356at2"/>
<evidence type="ECO:0000313" key="4">
    <source>
        <dbReference type="Proteomes" id="UP000317835"/>
    </source>
</evidence>
<gene>
    <name evidence="3" type="ORF">ElP_32660</name>
</gene>
<feature type="chain" id="PRO_5021724994" description="3-keto-alpha-glucoside-1,2-lyase/3-keto-2-hydroxy-glucal hydratase domain-containing protein" evidence="1">
    <location>
        <begin position="21"/>
        <end position="213"/>
    </location>
</feature>
<dbReference type="KEGG" id="tpla:ElP_32660"/>
<dbReference type="Proteomes" id="UP000317835">
    <property type="component" value="Chromosome"/>
</dbReference>
<feature type="domain" description="3-keto-alpha-glucoside-1,2-lyase/3-keto-2-hydroxy-glucal hydratase" evidence="2">
    <location>
        <begin position="25"/>
        <end position="210"/>
    </location>
</feature>
<keyword evidence="4" id="KW-1185">Reference proteome</keyword>
<dbReference type="AlphaFoldDB" id="A0A518H3F9"/>
<dbReference type="RefSeq" id="WP_145270910.1">
    <property type="nucleotide sequence ID" value="NZ_CP036426.1"/>
</dbReference>
<dbReference type="GO" id="GO:0016787">
    <property type="term" value="F:hydrolase activity"/>
    <property type="evidence" value="ECO:0007669"/>
    <property type="project" value="InterPro"/>
</dbReference>
<dbReference type="Gene3D" id="2.60.120.560">
    <property type="entry name" value="Exo-inulinase, domain 1"/>
    <property type="match status" value="1"/>
</dbReference>
<sequence length="213" mass="22754" precursor="true">MRRLTALTALLLLPTALASAQDDGGFTPLVEGTDAGQFDLVGIDADTITISPEGEVALSGTPNGYFATKEGFDDYTLRFEWMYERPDDLRDDAAFDGNSGLLIHIEGEAKVWPRCIEVQLKNSDAGRLLGVSGGKIQGDRPAQAVAQSRAEAIKPVGQWNAMEVVCRDGAVACSLNGTLIDTGTAASPESGPIGFQSEGRPIRFRSLEIRPIE</sequence>